<evidence type="ECO:0000256" key="9">
    <source>
        <dbReference type="SAM" id="MobiDB-lite"/>
    </source>
</evidence>
<evidence type="ECO:0000256" key="2">
    <source>
        <dbReference type="ARBA" id="ARBA00022448"/>
    </source>
</evidence>
<dbReference type="SUPFAM" id="SSF52540">
    <property type="entry name" value="P-loop containing nucleoside triphosphate hydrolases"/>
    <property type="match status" value="2"/>
</dbReference>
<dbReference type="GO" id="GO:0016020">
    <property type="term" value="C:membrane"/>
    <property type="evidence" value="ECO:0007669"/>
    <property type="project" value="UniProtKB-SubCell"/>
</dbReference>
<evidence type="ECO:0000256" key="3">
    <source>
        <dbReference type="ARBA" id="ARBA00022692"/>
    </source>
</evidence>
<dbReference type="STRING" id="7260.A0A0Q9WVK7"/>
<dbReference type="PROSITE" id="PS00211">
    <property type="entry name" value="ABC_TRANSPORTER_1"/>
    <property type="match status" value="2"/>
</dbReference>
<dbReference type="SMART" id="SM00382">
    <property type="entry name" value="AAA"/>
    <property type="match status" value="2"/>
</dbReference>
<evidence type="ECO:0000259" key="10">
    <source>
        <dbReference type="PROSITE" id="PS50893"/>
    </source>
</evidence>
<dbReference type="GO" id="GO:0016887">
    <property type="term" value="F:ATP hydrolysis activity"/>
    <property type="evidence" value="ECO:0007669"/>
    <property type="project" value="InterPro"/>
</dbReference>
<keyword evidence="5" id="KW-0547">Nucleotide-binding</keyword>
<dbReference type="eggNOG" id="KOG0059">
    <property type="taxonomic scope" value="Eukaryota"/>
</dbReference>
<dbReference type="SMR" id="A0A0Q9WVK7"/>
<dbReference type="InterPro" id="IPR027417">
    <property type="entry name" value="P-loop_NTPase"/>
</dbReference>
<dbReference type="GO" id="GO:0140359">
    <property type="term" value="F:ABC-type transporter activity"/>
    <property type="evidence" value="ECO:0007669"/>
    <property type="project" value="InterPro"/>
</dbReference>
<reference evidence="11 12" key="1">
    <citation type="journal article" date="2007" name="Nature">
        <title>Evolution of genes and genomes on the Drosophila phylogeny.</title>
        <authorList>
            <consortium name="Drosophila 12 Genomes Consortium"/>
            <person name="Clark A.G."/>
            <person name="Eisen M.B."/>
            <person name="Smith D.R."/>
            <person name="Bergman C.M."/>
            <person name="Oliver B."/>
            <person name="Markow T.A."/>
            <person name="Kaufman T.C."/>
            <person name="Kellis M."/>
            <person name="Gelbart W."/>
            <person name="Iyer V.N."/>
            <person name="Pollard D.A."/>
            <person name="Sackton T.B."/>
            <person name="Larracuente A.M."/>
            <person name="Singh N.D."/>
            <person name="Abad J.P."/>
            <person name="Abt D.N."/>
            <person name="Adryan B."/>
            <person name="Aguade M."/>
            <person name="Akashi H."/>
            <person name="Anderson W.W."/>
            <person name="Aquadro C.F."/>
            <person name="Ardell D.H."/>
            <person name="Arguello R."/>
            <person name="Artieri C.G."/>
            <person name="Barbash D.A."/>
            <person name="Barker D."/>
            <person name="Barsanti P."/>
            <person name="Batterham P."/>
            <person name="Batzoglou S."/>
            <person name="Begun D."/>
            <person name="Bhutkar A."/>
            <person name="Blanco E."/>
            <person name="Bosak S.A."/>
            <person name="Bradley R.K."/>
            <person name="Brand A.D."/>
            <person name="Brent M.R."/>
            <person name="Brooks A.N."/>
            <person name="Brown R.H."/>
            <person name="Butlin R.K."/>
            <person name="Caggese C."/>
            <person name="Calvi B.R."/>
            <person name="Bernardo de Carvalho A."/>
            <person name="Caspi A."/>
            <person name="Castrezana S."/>
            <person name="Celniker S.E."/>
            <person name="Chang J.L."/>
            <person name="Chapple C."/>
            <person name="Chatterji S."/>
            <person name="Chinwalla A."/>
            <person name="Civetta A."/>
            <person name="Clifton S.W."/>
            <person name="Comeron J.M."/>
            <person name="Costello J.C."/>
            <person name="Coyne J.A."/>
            <person name="Daub J."/>
            <person name="David R.G."/>
            <person name="Delcher A.L."/>
            <person name="Delehaunty K."/>
            <person name="Do C.B."/>
            <person name="Ebling H."/>
            <person name="Edwards K."/>
            <person name="Eickbush T."/>
            <person name="Evans J.D."/>
            <person name="Filipski A."/>
            <person name="Findeiss S."/>
            <person name="Freyhult E."/>
            <person name="Fulton L."/>
            <person name="Fulton R."/>
            <person name="Garcia A.C."/>
            <person name="Gardiner A."/>
            <person name="Garfield D.A."/>
            <person name="Garvin B.E."/>
            <person name="Gibson G."/>
            <person name="Gilbert D."/>
            <person name="Gnerre S."/>
            <person name="Godfrey J."/>
            <person name="Good R."/>
            <person name="Gotea V."/>
            <person name="Gravely B."/>
            <person name="Greenberg A.J."/>
            <person name="Griffiths-Jones S."/>
            <person name="Gross S."/>
            <person name="Guigo R."/>
            <person name="Gustafson E.A."/>
            <person name="Haerty W."/>
            <person name="Hahn M.W."/>
            <person name="Halligan D.L."/>
            <person name="Halpern A.L."/>
            <person name="Halter G.M."/>
            <person name="Han M.V."/>
            <person name="Heger A."/>
            <person name="Hillier L."/>
            <person name="Hinrichs A.S."/>
            <person name="Holmes I."/>
            <person name="Hoskins R.A."/>
            <person name="Hubisz M.J."/>
            <person name="Hultmark D."/>
            <person name="Huntley M.A."/>
            <person name="Jaffe D.B."/>
            <person name="Jagadeeshan S."/>
            <person name="Jeck W.R."/>
            <person name="Johnson J."/>
            <person name="Jones C.D."/>
            <person name="Jordan W.C."/>
            <person name="Karpen G.H."/>
            <person name="Kataoka E."/>
            <person name="Keightley P.D."/>
            <person name="Kheradpour P."/>
            <person name="Kirkness E.F."/>
            <person name="Koerich L.B."/>
            <person name="Kristiansen K."/>
            <person name="Kudrna D."/>
            <person name="Kulathinal R.J."/>
            <person name="Kumar S."/>
            <person name="Kwok R."/>
            <person name="Lander E."/>
            <person name="Langley C.H."/>
            <person name="Lapoint R."/>
            <person name="Lazzaro B.P."/>
            <person name="Lee S.J."/>
            <person name="Levesque L."/>
            <person name="Li R."/>
            <person name="Lin C.F."/>
            <person name="Lin M.F."/>
            <person name="Lindblad-Toh K."/>
            <person name="Llopart A."/>
            <person name="Long M."/>
            <person name="Low L."/>
            <person name="Lozovsky E."/>
            <person name="Lu J."/>
            <person name="Luo M."/>
            <person name="Machado C.A."/>
            <person name="Makalowski W."/>
            <person name="Marzo M."/>
            <person name="Matsuda M."/>
            <person name="Matzkin L."/>
            <person name="McAllister B."/>
            <person name="McBride C.S."/>
            <person name="McKernan B."/>
            <person name="McKernan K."/>
            <person name="Mendez-Lago M."/>
            <person name="Minx P."/>
            <person name="Mollenhauer M.U."/>
            <person name="Montooth K."/>
            <person name="Mount S.M."/>
            <person name="Mu X."/>
            <person name="Myers E."/>
            <person name="Negre B."/>
            <person name="Newfeld S."/>
            <person name="Nielsen R."/>
            <person name="Noor M.A."/>
            <person name="O'Grady P."/>
            <person name="Pachter L."/>
            <person name="Papaceit M."/>
            <person name="Parisi M.J."/>
            <person name="Parisi M."/>
            <person name="Parts L."/>
            <person name="Pedersen J.S."/>
            <person name="Pesole G."/>
            <person name="Phillippy A.M."/>
            <person name="Ponting C.P."/>
            <person name="Pop M."/>
            <person name="Porcelli D."/>
            <person name="Powell J.R."/>
            <person name="Prohaska S."/>
            <person name="Pruitt K."/>
            <person name="Puig M."/>
            <person name="Quesneville H."/>
            <person name="Ram K.R."/>
            <person name="Rand D."/>
            <person name="Rasmussen M.D."/>
            <person name="Reed L.K."/>
            <person name="Reenan R."/>
            <person name="Reily A."/>
            <person name="Remington K.A."/>
            <person name="Rieger T.T."/>
            <person name="Ritchie M.G."/>
            <person name="Robin C."/>
            <person name="Rogers Y.H."/>
            <person name="Rohde C."/>
            <person name="Rozas J."/>
            <person name="Rubenfield M.J."/>
            <person name="Ruiz A."/>
            <person name="Russo S."/>
            <person name="Salzberg S.L."/>
            <person name="Sanchez-Gracia A."/>
            <person name="Saranga D.J."/>
            <person name="Sato H."/>
            <person name="Schaeffer S.W."/>
            <person name="Schatz M.C."/>
            <person name="Schlenke T."/>
            <person name="Schwartz R."/>
            <person name="Segarra C."/>
            <person name="Singh R.S."/>
            <person name="Sirot L."/>
            <person name="Sirota M."/>
            <person name="Sisneros N.B."/>
            <person name="Smith C.D."/>
            <person name="Smith T.F."/>
            <person name="Spieth J."/>
            <person name="Stage D.E."/>
            <person name="Stark A."/>
            <person name="Stephan W."/>
            <person name="Strausberg R.L."/>
            <person name="Strempel S."/>
            <person name="Sturgill D."/>
            <person name="Sutton G."/>
            <person name="Sutton G.G."/>
            <person name="Tao W."/>
            <person name="Teichmann S."/>
            <person name="Tobari Y.N."/>
            <person name="Tomimura Y."/>
            <person name="Tsolas J.M."/>
            <person name="Valente V.L."/>
            <person name="Venter E."/>
            <person name="Venter J.C."/>
            <person name="Vicario S."/>
            <person name="Vieira F.G."/>
            <person name="Vilella A.J."/>
            <person name="Villasante A."/>
            <person name="Walenz B."/>
            <person name="Wang J."/>
            <person name="Wasserman M."/>
            <person name="Watts T."/>
            <person name="Wilson D."/>
            <person name="Wilson R.K."/>
            <person name="Wing R.A."/>
            <person name="Wolfner M.F."/>
            <person name="Wong A."/>
            <person name="Wong G.K."/>
            <person name="Wu C.I."/>
            <person name="Wu G."/>
            <person name="Yamamoto D."/>
            <person name="Yang H.P."/>
            <person name="Yang S.P."/>
            <person name="Yorke J.A."/>
            <person name="Yoshida K."/>
            <person name="Zdobnov E."/>
            <person name="Zhang P."/>
            <person name="Zhang Y."/>
            <person name="Zimin A.V."/>
            <person name="Baldwin J."/>
            <person name="Abdouelleil A."/>
            <person name="Abdulkadir J."/>
            <person name="Abebe A."/>
            <person name="Abera B."/>
            <person name="Abreu J."/>
            <person name="Acer S.C."/>
            <person name="Aftuck L."/>
            <person name="Alexander A."/>
            <person name="An P."/>
            <person name="Anderson E."/>
            <person name="Anderson S."/>
            <person name="Arachi H."/>
            <person name="Azer M."/>
            <person name="Bachantsang P."/>
            <person name="Barry A."/>
            <person name="Bayul T."/>
            <person name="Berlin A."/>
            <person name="Bessette D."/>
            <person name="Bloom T."/>
            <person name="Blye J."/>
            <person name="Boguslavskiy L."/>
            <person name="Bonnet C."/>
            <person name="Boukhgalter B."/>
            <person name="Bourzgui I."/>
            <person name="Brown A."/>
            <person name="Cahill P."/>
            <person name="Channer S."/>
            <person name="Cheshatsang Y."/>
            <person name="Chuda L."/>
            <person name="Citroen M."/>
            <person name="Collymore A."/>
            <person name="Cooke P."/>
            <person name="Costello M."/>
            <person name="D'Aco K."/>
            <person name="Daza R."/>
            <person name="De Haan G."/>
            <person name="DeGray S."/>
            <person name="DeMaso C."/>
            <person name="Dhargay N."/>
            <person name="Dooley K."/>
            <person name="Dooley E."/>
            <person name="Doricent M."/>
            <person name="Dorje P."/>
            <person name="Dorjee K."/>
            <person name="Dupes A."/>
            <person name="Elong R."/>
            <person name="Falk J."/>
            <person name="Farina A."/>
            <person name="Faro S."/>
            <person name="Ferguson D."/>
            <person name="Fisher S."/>
            <person name="Foley C.D."/>
            <person name="Franke A."/>
            <person name="Friedrich D."/>
            <person name="Gadbois L."/>
            <person name="Gearin G."/>
            <person name="Gearin C.R."/>
            <person name="Giannoukos G."/>
            <person name="Goode T."/>
            <person name="Graham J."/>
            <person name="Grandbois E."/>
            <person name="Grewal S."/>
            <person name="Gyaltsen K."/>
            <person name="Hafez N."/>
            <person name="Hagos B."/>
            <person name="Hall J."/>
            <person name="Henson C."/>
            <person name="Hollinger A."/>
            <person name="Honan T."/>
            <person name="Huard M.D."/>
            <person name="Hughes L."/>
            <person name="Hurhula B."/>
            <person name="Husby M.E."/>
            <person name="Kamat A."/>
            <person name="Kanga B."/>
            <person name="Kashin S."/>
            <person name="Khazanovich D."/>
            <person name="Kisner P."/>
            <person name="Lance K."/>
            <person name="Lara M."/>
            <person name="Lee W."/>
            <person name="Lennon N."/>
            <person name="Letendre F."/>
            <person name="LeVine R."/>
            <person name="Lipovsky A."/>
            <person name="Liu X."/>
            <person name="Liu J."/>
            <person name="Liu S."/>
            <person name="Lokyitsang T."/>
            <person name="Lokyitsang Y."/>
            <person name="Lubonja R."/>
            <person name="Lui A."/>
            <person name="MacDonald P."/>
            <person name="Magnisalis V."/>
            <person name="Maru K."/>
            <person name="Matthews C."/>
            <person name="McCusker W."/>
            <person name="McDonough S."/>
            <person name="Mehta T."/>
            <person name="Meldrim J."/>
            <person name="Meneus L."/>
            <person name="Mihai O."/>
            <person name="Mihalev A."/>
            <person name="Mihova T."/>
            <person name="Mittelman R."/>
            <person name="Mlenga V."/>
            <person name="Montmayeur A."/>
            <person name="Mulrain L."/>
            <person name="Navidi A."/>
            <person name="Naylor J."/>
            <person name="Negash T."/>
            <person name="Nguyen T."/>
            <person name="Nguyen N."/>
            <person name="Nicol R."/>
            <person name="Norbu C."/>
            <person name="Norbu N."/>
            <person name="Novod N."/>
            <person name="O'Neill B."/>
            <person name="Osman S."/>
            <person name="Markiewicz E."/>
            <person name="Oyono O.L."/>
            <person name="Patti C."/>
            <person name="Phunkhang P."/>
            <person name="Pierre F."/>
            <person name="Priest M."/>
            <person name="Raghuraman S."/>
            <person name="Rege F."/>
            <person name="Reyes R."/>
            <person name="Rise C."/>
            <person name="Rogov P."/>
            <person name="Ross K."/>
            <person name="Ryan E."/>
            <person name="Settipalli S."/>
            <person name="Shea T."/>
            <person name="Sherpa N."/>
            <person name="Shi L."/>
            <person name="Shih D."/>
            <person name="Sparrow T."/>
            <person name="Spaulding J."/>
            <person name="Stalker J."/>
            <person name="Stange-Thomann N."/>
            <person name="Stavropoulos S."/>
            <person name="Stone C."/>
            <person name="Strader C."/>
            <person name="Tesfaye S."/>
            <person name="Thomson T."/>
            <person name="Thoulutsang Y."/>
            <person name="Thoulutsang D."/>
            <person name="Topham K."/>
            <person name="Topping I."/>
            <person name="Tsamla T."/>
            <person name="Vassiliev H."/>
            <person name="Vo A."/>
            <person name="Wangchuk T."/>
            <person name="Wangdi T."/>
            <person name="Weiand M."/>
            <person name="Wilkinson J."/>
            <person name="Wilson A."/>
            <person name="Yadav S."/>
            <person name="Young G."/>
            <person name="Yu Q."/>
            <person name="Zembek L."/>
            <person name="Zhong D."/>
            <person name="Zimmer A."/>
            <person name="Zwirko Z."/>
            <person name="Jaffe D.B."/>
            <person name="Alvarez P."/>
            <person name="Brockman W."/>
            <person name="Butler J."/>
            <person name="Chin C."/>
            <person name="Gnerre S."/>
            <person name="Grabherr M."/>
            <person name="Kleber M."/>
            <person name="Mauceli E."/>
            <person name="MacCallum I."/>
        </authorList>
    </citation>
    <scope>NUCLEOTIDE SEQUENCE [LARGE SCALE GENOMIC DNA]</scope>
    <source>
        <strain evidence="12">Tucson 14030-0811.24</strain>
    </source>
</reference>
<dbReference type="InterPro" id="IPR003593">
    <property type="entry name" value="AAA+_ATPase"/>
</dbReference>
<protein>
    <recommendedName>
        <fullName evidence="10">ABC transporter domain-containing protein</fullName>
    </recommendedName>
</protein>
<evidence type="ECO:0000313" key="11">
    <source>
        <dbReference type="EMBL" id="KRF97412.1"/>
    </source>
</evidence>
<keyword evidence="6" id="KW-0067">ATP-binding</keyword>
<dbReference type="PANTHER" id="PTHR19229">
    <property type="entry name" value="ATP-BINDING CASSETTE TRANSPORTER SUBFAMILY A ABCA"/>
    <property type="match status" value="1"/>
</dbReference>
<dbReference type="InterPro" id="IPR026082">
    <property type="entry name" value="ABCA"/>
</dbReference>
<keyword evidence="2" id="KW-0813">Transport</keyword>
<evidence type="ECO:0000256" key="4">
    <source>
        <dbReference type="ARBA" id="ARBA00022737"/>
    </source>
</evidence>
<organism evidence="11 12">
    <name type="scientific">Drosophila willistoni</name>
    <name type="common">Fruit fly</name>
    <dbReference type="NCBI Taxonomy" id="7260"/>
    <lineage>
        <taxon>Eukaryota</taxon>
        <taxon>Metazoa</taxon>
        <taxon>Ecdysozoa</taxon>
        <taxon>Arthropoda</taxon>
        <taxon>Hexapoda</taxon>
        <taxon>Insecta</taxon>
        <taxon>Pterygota</taxon>
        <taxon>Neoptera</taxon>
        <taxon>Endopterygota</taxon>
        <taxon>Diptera</taxon>
        <taxon>Brachycera</taxon>
        <taxon>Muscomorpha</taxon>
        <taxon>Ephydroidea</taxon>
        <taxon>Drosophilidae</taxon>
        <taxon>Drosophila</taxon>
        <taxon>Sophophora</taxon>
    </lineage>
</organism>
<evidence type="ECO:0000256" key="8">
    <source>
        <dbReference type="ARBA" id="ARBA00023136"/>
    </source>
</evidence>
<dbReference type="FunFam" id="3.40.50.300:FF:000298">
    <property type="entry name" value="ATP-binding cassette sub-family A member 12"/>
    <property type="match status" value="1"/>
</dbReference>
<evidence type="ECO:0000256" key="5">
    <source>
        <dbReference type="ARBA" id="ARBA00022741"/>
    </source>
</evidence>
<gene>
    <name evidence="11" type="primary">Dwil\GK21220</name>
    <name evidence="11" type="ORF">Dwil_GK21220</name>
</gene>
<comment type="subcellular location">
    <subcellularLocation>
        <location evidence="1">Membrane</location>
        <topology evidence="1">Multi-pass membrane protein</topology>
    </subcellularLocation>
</comment>
<dbReference type="Pfam" id="PF00005">
    <property type="entry name" value="ABC_tran"/>
    <property type="match status" value="2"/>
</dbReference>
<keyword evidence="7" id="KW-1133">Transmembrane helix</keyword>
<dbReference type="InterPro" id="IPR056264">
    <property type="entry name" value="R2_ABCA1-4-like"/>
</dbReference>
<dbReference type="InterPro" id="IPR017871">
    <property type="entry name" value="ABC_transporter-like_CS"/>
</dbReference>
<dbReference type="OrthoDB" id="8061355at2759"/>
<keyword evidence="8" id="KW-0472">Membrane</keyword>
<evidence type="ECO:0000256" key="7">
    <source>
        <dbReference type="ARBA" id="ARBA00022989"/>
    </source>
</evidence>
<dbReference type="Gene3D" id="3.40.50.300">
    <property type="entry name" value="P-loop containing nucleotide triphosphate hydrolases"/>
    <property type="match status" value="2"/>
</dbReference>
<keyword evidence="12" id="KW-1185">Reference proteome</keyword>
<dbReference type="Pfam" id="PF23321">
    <property type="entry name" value="R1_ABCA1"/>
    <property type="match status" value="1"/>
</dbReference>
<dbReference type="CDD" id="cd03263">
    <property type="entry name" value="ABC_subfamily_A"/>
    <property type="match status" value="2"/>
</dbReference>
<dbReference type="EMBL" id="CH962410">
    <property type="protein sequence ID" value="KRF97412.1"/>
    <property type="molecule type" value="Genomic_DNA"/>
</dbReference>
<dbReference type="Proteomes" id="UP000007798">
    <property type="component" value="Unassembled WGS sequence"/>
</dbReference>
<dbReference type="AlphaFoldDB" id="A0A0Q9WVK7"/>
<name>A0A0Q9WVK7_DROWI</name>
<dbReference type="GO" id="GO:0005319">
    <property type="term" value="F:lipid transporter activity"/>
    <property type="evidence" value="ECO:0007669"/>
    <property type="project" value="TreeGrafter"/>
</dbReference>
<feature type="domain" description="ABC transporter" evidence="10">
    <location>
        <begin position="524"/>
        <end position="754"/>
    </location>
</feature>
<dbReference type="InParanoid" id="A0A0Q9WVK7"/>
<dbReference type="GO" id="GO:0005524">
    <property type="term" value="F:ATP binding"/>
    <property type="evidence" value="ECO:0007669"/>
    <property type="project" value="UniProtKB-KW"/>
</dbReference>
<sequence>MDIGDVPLLGHKVHPHCNRLNNVGIELRDLQKTYGHHKVVKNLNLKLYRNEITVLLGHNGAGKSTTLNMLTGIIPPTAGTALINGKDICTEVEAARRSLGICPQHDVLFADMTVRHHIVFFSRLKGVRGEDVEKEVQKYMQIMELEHKSKVTAKNLSGGMKRKLCLCCALCGNTRAVLCDEPSSGIDAAGRRRLWDLLLTEKIGRTVLLTTHYMDEANVLGDRIAILSNGELQCYGTPFDLKKRYGLGYRLVCVTEDGCDVDALTELMAKHIPNIQPESTVASEVIYRLPSEYTSKYAALLNDLDRESQELKLDGYGISVATIEDVFVKMNLTKNTLMNSLNVKKEDQRQFRNLSIFDLKLPDRNLWSRFIMHCQALIYKNVWITLRNYWILIAQILIPIVFTSLIILNSRGGRIYYELPEILISPMQYRQSFAVVEDRTSNSSLADAYASYVESFGNRFALINTDMPFEDFILETAKGRRQTSKRIEGGAGSRSSDPHDKDGIRAEIQRIQNFTDEELNQMPLVVDSISKRYGKFIAVNNLSFFVNHGECFGLLGINGAGKTTTFKMLTGDSKITSGSAYVVGLNLKTQMRKVFPKIGYCPQFNALFEELTGRETLRIFCLLRCIQRHRIKRICNDLANFFGFQPHVDKRVKHYSGGNKRKLSVAIAFIGNPMVLYLDEPTCGMDPSAQRQLWQILATIRSYGKSSVLTTHSMEECEALCTRIAIMISGQLKCIGSIQQIKNNYSKGLILKIRLEIAYKKFERSVVKDKKRRPNKELSNEDIETISTDTKRVRKMKDFIAEKVPDAVLREEVNDLLTYLLPTESVAWSEIFQLMESNRERLHIEDYVITQTRLEEIFLNFVWDDMNQSLTDRN</sequence>
<feature type="domain" description="ABC transporter" evidence="10">
    <location>
        <begin position="25"/>
        <end position="254"/>
    </location>
</feature>
<proteinExistence type="predicted"/>
<evidence type="ECO:0000313" key="12">
    <source>
        <dbReference type="Proteomes" id="UP000007798"/>
    </source>
</evidence>
<dbReference type="InterPro" id="IPR003439">
    <property type="entry name" value="ABC_transporter-like_ATP-bd"/>
</dbReference>
<evidence type="ECO:0000256" key="1">
    <source>
        <dbReference type="ARBA" id="ARBA00004141"/>
    </source>
</evidence>
<dbReference type="PROSITE" id="PS50893">
    <property type="entry name" value="ABC_TRANSPORTER_2"/>
    <property type="match status" value="2"/>
</dbReference>
<keyword evidence="3" id="KW-0812">Transmembrane</keyword>
<dbReference type="PANTHER" id="PTHR19229:SF250">
    <property type="entry name" value="ABC TRANSPORTER DOMAIN-CONTAINING PROTEIN-RELATED"/>
    <property type="match status" value="1"/>
</dbReference>
<dbReference type="FunFam" id="3.40.50.300:FF:000327">
    <property type="entry name" value="ATP-binding cassette sub-family A member 3"/>
    <property type="match status" value="1"/>
</dbReference>
<accession>A0A0Q9WVK7</accession>
<feature type="region of interest" description="Disordered" evidence="9">
    <location>
        <begin position="483"/>
        <end position="502"/>
    </location>
</feature>
<evidence type="ECO:0000256" key="6">
    <source>
        <dbReference type="ARBA" id="ARBA00022840"/>
    </source>
</evidence>
<keyword evidence="4" id="KW-0677">Repeat</keyword>